<accession>A0A1L4D309</accession>
<dbReference type="InterPro" id="IPR029044">
    <property type="entry name" value="Nucleotide-diphossugar_trans"/>
</dbReference>
<keyword evidence="2" id="KW-0808">Transferase</keyword>
<dbReference type="SUPFAM" id="SSF53448">
    <property type="entry name" value="Nucleotide-diphospho-sugar transferases"/>
    <property type="match status" value="1"/>
</dbReference>
<dbReference type="Pfam" id="PF00483">
    <property type="entry name" value="NTP_transferase"/>
    <property type="match status" value="1"/>
</dbReference>
<dbReference type="PANTHER" id="PTHR47183">
    <property type="entry name" value="GLUCOSE-1-PHOSPHATE CYTIDYLYLTRANSFERASE-RELATED"/>
    <property type="match status" value="1"/>
</dbReference>
<evidence type="ECO:0000313" key="2">
    <source>
        <dbReference type="EMBL" id="APJ04586.1"/>
    </source>
</evidence>
<dbReference type="PANTHER" id="PTHR47183:SF2">
    <property type="entry name" value="GLUCOSE-1-PHOSPHATE CYTIDYLYLTRANSFERASE-RELATED"/>
    <property type="match status" value="1"/>
</dbReference>
<dbReference type="InterPro" id="IPR013446">
    <property type="entry name" value="G1P_cyt_trans-like"/>
</dbReference>
<name>A0A1L4D309_9BACT</name>
<protein>
    <submittedName>
        <fullName evidence="2">Glucose-1-phosphate cytidylyltransferase</fullName>
    </submittedName>
</protein>
<dbReference type="Proteomes" id="UP000184731">
    <property type="component" value="Chromosome"/>
</dbReference>
<dbReference type="CDD" id="cd02524">
    <property type="entry name" value="G1P_cytidylyltransferase"/>
    <property type="match status" value="1"/>
</dbReference>
<evidence type="ECO:0000259" key="1">
    <source>
        <dbReference type="Pfam" id="PF00483"/>
    </source>
</evidence>
<dbReference type="EMBL" id="CP017834">
    <property type="protein sequence ID" value="APJ04586.1"/>
    <property type="molecule type" value="Genomic_DNA"/>
</dbReference>
<keyword evidence="2" id="KW-0548">Nucleotidyltransferase</keyword>
<dbReference type="Gene3D" id="3.90.550.10">
    <property type="entry name" value="Spore Coat Polysaccharide Biosynthesis Protein SpsA, Chain A"/>
    <property type="match status" value="1"/>
</dbReference>
<dbReference type="InterPro" id="IPR046981">
    <property type="entry name" value="G1P_cyt_trans"/>
</dbReference>
<reference evidence="2 3" key="1">
    <citation type="submission" date="2016-10" db="EMBL/GenBank/DDBJ databases">
        <title>Silvanigrella aquatica sp. nov., isolated from a freshwater lake located in the Black Forest, Germany, description of Silvanigrellaceae fam. nov., Silvanigrellales ord. nov., reclassification of the order Bdellovibrionales in the class Oligoflexia, reclassification of the families Bacteriovoracaceae and Halobacteriovoraceae in the new order Bacteriovoracales ord. nov., and reclassification of the family Pseudobacteriovoracaceae in the order Oligoflexiales.</title>
        <authorList>
            <person name="Hahn M.W."/>
            <person name="Schmidt J."/>
            <person name="Koll U."/>
            <person name="Rohde M."/>
            <person name="Verbag S."/>
            <person name="Pitt A."/>
            <person name="Nakai R."/>
            <person name="Naganuma T."/>
            <person name="Lang E."/>
        </authorList>
    </citation>
    <scope>NUCLEOTIDE SEQUENCE [LARGE SCALE GENOMIC DNA]</scope>
    <source>
        <strain evidence="2 3">MWH-Nonnen-W8red</strain>
    </source>
</reference>
<dbReference type="GO" id="GO:0047343">
    <property type="term" value="F:glucose-1-phosphate cytidylyltransferase activity"/>
    <property type="evidence" value="ECO:0007669"/>
    <property type="project" value="InterPro"/>
</dbReference>
<dbReference type="GO" id="GO:0009243">
    <property type="term" value="P:O antigen biosynthetic process"/>
    <property type="evidence" value="ECO:0007669"/>
    <property type="project" value="InterPro"/>
</dbReference>
<dbReference type="RefSeq" id="WP_148698334.1">
    <property type="nucleotide sequence ID" value="NZ_CP017834.1"/>
</dbReference>
<dbReference type="KEGG" id="saqi:AXG55_11985"/>
<keyword evidence="3" id="KW-1185">Reference proteome</keyword>
<dbReference type="NCBIfam" id="TIGR02623">
    <property type="entry name" value="G1P_cyt_trans"/>
    <property type="match status" value="1"/>
</dbReference>
<proteinExistence type="predicted"/>
<evidence type="ECO:0000313" key="3">
    <source>
        <dbReference type="Proteomes" id="UP000184731"/>
    </source>
</evidence>
<dbReference type="OrthoDB" id="9788272at2"/>
<gene>
    <name evidence="2" type="ORF">AXG55_11985</name>
</gene>
<sequence length="263" mass="30789">MKVIIFCGGLGTRIRDTSESLPKPMINIGNYPIIWHIMRYYAHWGHKEFILCLGYKGDKIREFFLNYRAYTSDFTLNFNKENKDIIFHNNHETHDWSVTLVETGLNTMTGGRLKKVQKYISQDETFLLTYGDGLGDINLDNLVRFHKMNNKVLTVTGVRPPGRFGELNSDEFGTVTEFNEKPQATAGVISGGFFACDYKIFNYLNDNENLIFENEPIKSLVKDQQMSIYKHEHFWQPMDTHREYLLLNEMYKKGNAPWMIWNK</sequence>
<dbReference type="STRING" id="1915309.AXG55_11985"/>
<dbReference type="InterPro" id="IPR005835">
    <property type="entry name" value="NTP_transferase_dom"/>
</dbReference>
<feature type="domain" description="Nucleotidyl transferase" evidence="1">
    <location>
        <begin position="2"/>
        <end position="249"/>
    </location>
</feature>
<dbReference type="AlphaFoldDB" id="A0A1L4D309"/>
<organism evidence="2 3">
    <name type="scientific">Silvanigrella aquatica</name>
    <dbReference type="NCBI Taxonomy" id="1915309"/>
    <lineage>
        <taxon>Bacteria</taxon>
        <taxon>Pseudomonadati</taxon>
        <taxon>Bdellovibrionota</taxon>
        <taxon>Oligoflexia</taxon>
        <taxon>Silvanigrellales</taxon>
        <taxon>Silvanigrellaceae</taxon>
        <taxon>Silvanigrella</taxon>
    </lineage>
</organism>